<evidence type="ECO:0000313" key="4">
    <source>
        <dbReference type="Proteomes" id="UP000683493"/>
    </source>
</evidence>
<protein>
    <submittedName>
        <fullName evidence="3">Uncharacterized protein</fullName>
    </submittedName>
</protein>
<gene>
    <name evidence="3" type="ORF">KP005_14050</name>
</gene>
<sequence>MKNTRNLTIAVGLAILATSLAACTLPGQTSRPATKPVSAKAPSLLRGKVLDTMNAAGYTYVNLETEGKTLWVAAPLMSVSIGQQIELLPGAELKNFNSKALNRTFNSIIFSGGMVATATGAPHAADLEASKEVGNPVMEGKVLQTMNAGAYTYILLEKEGRRTWSAIPGTEVKVGENIELIPGIDMVNFKSTTLNRNFPYIHFSGGLKKEADQQKSAAPPAVPAAAVPEAPRAEQR</sequence>
<evidence type="ECO:0000313" key="3">
    <source>
        <dbReference type="EMBL" id="QWV96488.1"/>
    </source>
</evidence>
<dbReference type="EMBL" id="CP076724">
    <property type="protein sequence ID" value="QWV96488.1"/>
    <property type="molecule type" value="Genomic_DNA"/>
</dbReference>
<name>A0ABX8JDL1_9BACT</name>
<accession>A0ABX8JDL1</accession>
<proteinExistence type="predicted"/>
<keyword evidence="2" id="KW-0732">Signal</keyword>
<feature type="compositionally biased region" description="Low complexity" evidence="1">
    <location>
        <begin position="217"/>
        <end position="230"/>
    </location>
</feature>
<dbReference type="Proteomes" id="UP000683493">
    <property type="component" value="Chromosome"/>
</dbReference>
<feature type="signal peptide" evidence="2">
    <location>
        <begin position="1"/>
        <end position="21"/>
    </location>
</feature>
<feature type="region of interest" description="Disordered" evidence="1">
    <location>
        <begin position="209"/>
        <end position="236"/>
    </location>
</feature>
<organism evidence="3 4">
    <name type="scientific">Geomonas diazotrophica</name>
    <dbReference type="NCBI Taxonomy" id="2843197"/>
    <lineage>
        <taxon>Bacteria</taxon>
        <taxon>Pseudomonadati</taxon>
        <taxon>Thermodesulfobacteriota</taxon>
        <taxon>Desulfuromonadia</taxon>
        <taxon>Geobacterales</taxon>
        <taxon>Geobacteraceae</taxon>
        <taxon>Geomonas</taxon>
    </lineage>
</organism>
<feature type="chain" id="PRO_5045620051" evidence="2">
    <location>
        <begin position="22"/>
        <end position="236"/>
    </location>
</feature>
<evidence type="ECO:0000256" key="2">
    <source>
        <dbReference type="SAM" id="SignalP"/>
    </source>
</evidence>
<keyword evidence="4" id="KW-1185">Reference proteome</keyword>
<reference evidence="3 4" key="1">
    <citation type="submission" date="2021-06" db="EMBL/GenBank/DDBJ databases">
        <title>Gemonas diversity in paddy soil.</title>
        <authorList>
            <person name="Liu G."/>
        </authorList>
    </citation>
    <scope>NUCLEOTIDE SEQUENCE [LARGE SCALE GENOMIC DNA]</scope>
    <source>
        <strain evidence="3 4">RG29</strain>
    </source>
</reference>
<evidence type="ECO:0000256" key="1">
    <source>
        <dbReference type="SAM" id="MobiDB-lite"/>
    </source>
</evidence>
<dbReference type="PROSITE" id="PS51257">
    <property type="entry name" value="PROKAR_LIPOPROTEIN"/>
    <property type="match status" value="1"/>
</dbReference>